<evidence type="ECO:0000259" key="3">
    <source>
        <dbReference type="Pfam" id="PF13679"/>
    </source>
</evidence>
<feature type="chain" id="PRO_5040743218" description="Methyltransferase domain-containing protein" evidence="2">
    <location>
        <begin position="16"/>
        <end position="392"/>
    </location>
</feature>
<evidence type="ECO:0000256" key="1">
    <source>
        <dbReference type="SAM" id="MobiDB-lite"/>
    </source>
</evidence>
<dbReference type="Gene3D" id="3.40.50.150">
    <property type="entry name" value="Vaccinia Virus protein VP39"/>
    <property type="match status" value="1"/>
</dbReference>
<dbReference type="InterPro" id="IPR025714">
    <property type="entry name" value="Methyltranfer_dom"/>
</dbReference>
<name>A0A9W7CC56_9STRA</name>
<keyword evidence="5" id="KW-1185">Reference proteome</keyword>
<dbReference type="InterPro" id="IPR029063">
    <property type="entry name" value="SAM-dependent_MTases_sf"/>
</dbReference>
<protein>
    <recommendedName>
        <fullName evidence="3">Methyltransferase domain-containing protein</fullName>
    </recommendedName>
</protein>
<evidence type="ECO:0000313" key="4">
    <source>
        <dbReference type="EMBL" id="GMI05637.1"/>
    </source>
</evidence>
<evidence type="ECO:0000256" key="2">
    <source>
        <dbReference type="SAM" id="SignalP"/>
    </source>
</evidence>
<dbReference type="AlphaFoldDB" id="A0A9W7CC56"/>
<feature type="compositionally biased region" description="Low complexity" evidence="1">
    <location>
        <begin position="326"/>
        <end position="338"/>
    </location>
</feature>
<feature type="region of interest" description="Disordered" evidence="1">
    <location>
        <begin position="326"/>
        <end position="348"/>
    </location>
</feature>
<dbReference type="PANTHER" id="PTHR13369">
    <property type="match status" value="1"/>
</dbReference>
<reference evidence="4" key="1">
    <citation type="submission" date="2022-07" db="EMBL/GenBank/DDBJ databases">
        <title>Genome analysis of Parmales, a sister group of diatoms, reveals the evolutionary specialization of diatoms from phago-mixotrophs to photoautotrophs.</title>
        <authorList>
            <person name="Ban H."/>
            <person name="Sato S."/>
            <person name="Yoshikawa S."/>
            <person name="Kazumasa Y."/>
            <person name="Nakamura Y."/>
            <person name="Ichinomiya M."/>
            <person name="Saitoh K."/>
            <person name="Sato N."/>
            <person name="Blanc-Mathieu R."/>
            <person name="Endo H."/>
            <person name="Kuwata A."/>
            <person name="Ogata H."/>
        </authorList>
    </citation>
    <scope>NUCLEOTIDE SEQUENCE</scope>
</reference>
<feature type="signal peptide" evidence="2">
    <location>
        <begin position="1"/>
        <end position="15"/>
    </location>
</feature>
<dbReference type="Pfam" id="PF13679">
    <property type="entry name" value="Methyltransf_32"/>
    <property type="match status" value="1"/>
</dbReference>
<dbReference type="SUPFAM" id="SSF53335">
    <property type="entry name" value="S-adenosyl-L-methionine-dependent methyltransferases"/>
    <property type="match status" value="1"/>
</dbReference>
<keyword evidence="2" id="KW-0732">Signal</keyword>
<gene>
    <name evidence="4" type="ORF">TrRE_jg7049</name>
</gene>
<dbReference type="PANTHER" id="PTHR13369:SF3">
    <property type="entry name" value="METHYLTRANSFERASE DOMAIN-CONTAINING PROTEIN"/>
    <property type="match status" value="1"/>
</dbReference>
<evidence type="ECO:0000313" key="5">
    <source>
        <dbReference type="Proteomes" id="UP001165082"/>
    </source>
</evidence>
<comment type="caution">
    <text evidence="4">The sequence shown here is derived from an EMBL/GenBank/DDBJ whole genome shotgun (WGS) entry which is preliminary data.</text>
</comment>
<proteinExistence type="predicted"/>
<dbReference type="EMBL" id="BRXZ01000122">
    <property type="protein sequence ID" value="GMI05637.1"/>
    <property type="molecule type" value="Genomic_DNA"/>
</dbReference>
<accession>A0A9W7CC56</accession>
<dbReference type="Proteomes" id="UP001165082">
    <property type="component" value="Unassembled WGS sequence"/>
</dbReference>
<dbReference type="OrthoDB" id="547169at2759"/>
<dbReference type="GO" id="GO:0005737">
    <property type="term" value="C:cytoplasm"/>
    <property type="evidence" value="ECO:0007669"/>
    <property type="project" value="TreeGrafter"/>
</dbReference>
<sequence>MRLLLLLGLTTCAALAPTNVFDGILSRVALSCSEDLLLMDDLQKITVRTTEHDYIASTSSGDNIVVKEPKFTSVVTSHDVPKKTMNAPSSTFFQKLGVTNSDGQPRPGYSSKLRQCNKFVEIVSRLVLLPTLESRRGVKVLDMGCGKGYLTFALHNHLCEKLGPQSVSSVGVEVRPTLVDDINKIATNLGGNFETLSFAVGEIGNYDEGDTTEDGRVSALIALHACDTATDDAIHQGIKNDVDVIVLSPCCHKEVRRYMENNDIKGDNEHPYKNLLKFGVYRERMAEHLTDAMRGMLLEEAGYNVDIFEFIGGEHTAKNCMITATKKSSSSSAAASSTRGGGMEGTSRIEELRDLARLHGIERLRLADLMGVDLGVGGGTRGDIVRGRMPPK</sequence>
<organism evidence="4 5">
    <name type="scientific">Triparma retinervis</name>
    <dbReference type="NCBI Taxonomy" id="2557542"/>
    <lineage>
        <taxon>Eukaryota</taxon>
        <taxon>Sar</taxon>
        <taxon>Stramenopiles</taxon>
        <taxon>Ochrophyta</taxon>
        <taxon>Bolidophyceae</taxon>
        <taxon>Parmales</taxon>
        <taxon>Triparmaceae</taxon>
        <taxon>Triparma</taxon>
    </lineage>
</organism>
<feature type="domain" description="Methyltransferase" evidence="3">
    <location>
        <begin position="112"/>
        <end position="256"/>
    </location>
</feature>